<dbReference type="GO" id="GO:0005634">
    <property type="term" value="C:nucleus"/>
    <property type="evidence" value="ECO:0007669"/>
    <property type="project" value="UniProtKB-SubCell"/>
</dbReference>
<dbReference type="eggNOG" id="ENOG502SDPE">
    <property type="taxonomic scope" value="Eukaryota"/>
</dbReference>
<dbReference type="Gene3D" id="2.40.50.40">
    <property type="match status" value="1"/>
</dbReference>
<name>K3WBZ7_GLOUD</name>
<keyword evidence="5" id="KW-1185">Reference proteome</keyword>
<protein>
    <recommendedName>
        <fullName evidence="3">Chromo domain-containing protein</fullName>
    </recommendedName>
</protein>
<dbReference type="SMART" id="SM00298">
    <property type="entry name" value="CHROMO"/>
    <property type="match status" value="1"/>
</dbReference>
<evidence type="ECO:0000256" key="2">
    <source>
        <dbReference type="ARBA" id="ARBA00023242"/>
    </source>
</evidence>
<dbReference type="AlphaFoldDB" id="K3WBZ7"/>
<dbReference type="CDD" id="cd00024">
    <property type="entry name" value="CD_CSD"/>
    <property type="match status" value="1"/>
</dbReference>
<dbReference type="InterPro" id="IPR000953">
    <property type="entry name" value="Chromo/chromo_shadow_dom"/>
</dbReference>
<reference evidence="5" key="2">
    <citation type="submission" date="2010-04" db="EMBL/GenBank/DDBJ databases">
        <authorList>
            <person name="Buell R."/>
            <person name="Hamilton J."/>
            <person name="Hostetler J."/>
        </authorList>
    </citation>
    <scope>NUCLEOTIDE SEQUENCE [LARGE SCALE GENOMIC DNA]</scope>
    <source>
        <strain evidence="5">DAOM:BR144</strain>
    </source>
</reference>
<evidence type="ECO:0000313" key="4">
    <source>
        <dbReference type="EnsemblProtists" id="PYU1_T002488"/>
    </source>
</evidence>
<keyword evidence="2" id="KW-0539">Nucleus</keyword>
<feature type="domain" description="Chromo" evidence="3">
    <location>
        <begin position="156"/>
        <end position="218"/>
    </location>
</feature>
<accession>K3WBZ7</accession>
<dbReference type="Pfam" id="PF00385">
    <property type="entry name" value="Chromo"/>
    <property type="match status" value="1"/>
</dbReference>
<dbReference type="VEuPathDB" id="FungiDB:PYU1_G002485"/>
<dbReference type="PROSITE" id="PS00598">
    <property type="entry name" value="CHROMO_1"/>
    <property type="match status" value="1"/>
</dbReference>
<dbReference type="Proteomes" id="UP000019132">
    <property type="component" value="Unassembled WGS sequence"/>
</dbReference>
<dbReference type="InterPro" id="IPR023780">
    <property type="entry name" value="Chromo_domain"/>
</dbReference>
<dbReference type="PROSITE" id="PS50013">
    <property type="entry name" value="CHROMO_2"/>
    <property type="match status" value="1"/>
</dbReference>
<evidence type="ECO:0000313" key="5">
    <source>
        <dbReference type="Proteomes" id="UP000019132"/>
    </source>
</evidence>
<dbReference type="EnsemblProtists" id="PYU1_T002488">
    <property type="protein sequence ID" value="PYU1_T002488"/>
    <property type="gene ID" value="PYU1_G002485"/>
</dbReference>
<sequence>MIKLIMKFLHLIAKSKQLIALEIFLGIKALKHIEGLLLHNFQQEKARMVLRPKYLKSRPCLFHKAHLLESLKFALDLLEPLLETGLQSQILGGAIEQRVDPRLLLPHLVLEAFTPIRKNRVANFQCLDLSAMNTLPLPESLDPPPPLLDSQGEHRWVVESIVDHEDRPTRRHGKKRLNHQRFYRVRWRGYPPSSDTWEPRQTLESDVPDVVRSYENRL</sequence>
<comment type="subcellular location">
    <subcellularLocation>
        <location evidence="1">Nucleus</location>
    </subcellularLocation>
</comment>
<dbReference type="InParanoid" id="K3WBZ7"/>
<dbReference type="InterPro" id="IPR016197">
    <property type="entry name" value="Chromo-like_dom_sf"/>
</dbReference>
<reference evidence="5" key="1">
    <citation type="journal article" date="2010" name="Genome Biol.">
        <title>Genome sequence of the necrotrophic plant pathogen Pythium ultimum reveals original pathogenicity mechanisms and effector repertoire.</title>
        <authorList>
            <person name="Levesque C.A."/>
            <person name="Brouwer H."/>
            <person name="Cano L."/>
            <person name="Hamilton J.P."/>
            <person name="Holt C."/>
            <person name="Huitema E."/>
            <person name="Raffaele S."/>
            <person name="Robideau G.P."/>
            <person name="Thines M."/>
            <person name="Win J."/>
            <person name="Zerillo M.M."/>
            <person name="Beakes G.W."/>
            <person name="Boore J.L."/>
            <person name="Busam D."/>
            <person name="Dumas B."/>
            <person name="Ferriera S."/>
            <person name="Fuerstenberg S.I."/>
            <person name="Gachon C.M."/>
            <person name="Gaulin E."/>
            <person name="Govers F."/>
            <person name="Grenville-Briggs L."/>
            <person name="Horner N."/>
            <person name="Hostetler J."/>
            <person name="Jiang R.H."/>
            <person name="Johnson J."/>
            <person name="Krajaejun T."/>
            <person name="Lin H."/>
            <person name="Meijer H.J."/>
            <person name="Moore B."/>
            <person name="Morris P."/>
            <person name="Phuntmart V."/>
            <person name="Puiu D."/>
            <person name="Shetty J."/>
            <person name="Stajich J.E."/>
            <person name="Tripathy S."/>
            <person name="Wawra S."/>
            <person name="van West P."/>
            <person name="Whitty B.R."/>
            <person name="Coutinho P.M."/>
            <person name="Henrissat B."/>
            <person name="Martin F."/>
            <person name="Thomas P.D."/>
            <person name="Tyler B.M."/>
            <person name="De Vries R.P."/>
            <person name="Kamoun S."/>
            <person name="Yandell M."/>
            <person name="Tisserat N."/>
            <person name="Buell C.R."/>
        </authorList>
    </citation>
    <scope>NUCLEOTIDE SEQUENCE</scope>
    <source>
        <strain evidence="5">DAOM:BR144</strain>
    </source>
</reference>
<reference evidence="4" key="3">
    <citation type="submission" date="2014-11" db="UniProtKB">
        <authorList>
            <consortium name="EnsemblProtists"/>
        </authorList>
    </citation>
    <scope>IDENTIFICATION</scope>
    <source>
        <strain evidence="4">DAOM BR144</strain>
    </source>
</reference>
<dbReference type="InterPro" id="IPR023779">
    <property type="entry name" value="Chromodomain_CS"/>
</dbReference>
<proteinExistence type="predicted"/>
<dbReference type="SUPFAM" id="SSF54160">
    <property type="entry name" value="Chromo domain-like"/>
    <property type="match status" value="1"/>
</dbReference>
<dbReference type="HOGENOM" id="CLU_115636_0_0_1"/>
<evidence type="ECO:0000256" key="1">
    <source>
        <dbReference type="ARBA" id="ARBA00004123"/>
    </source>
</evidence>
<evidence type="ECO:0000259" key="3">
    <source>
        <dbReference type="PROSITE" id="PS50013"/>
    </source>
</evidence>
<organism evidence="4 5">
    <name type="scientific">Globisporangium ultimum (strain ATCC 200006 / CBS 805.95 / DAOM BR144)</name>
    <name type="common">Pythium ultimum</name>
    <dbReference type="NCBI Taxonomy" id="431595"/>
    <lineage>
        <taxon>Eukaryota</taxon>
        <taxon>Sar</taxon>
        <taxon>Stramenopiles</taxon>
        <taxon>Oomycota</taxon>
        <taxon>Peronosporomycetes</taxon>
        <taxon>Pythiales</taxon>
        <taxon>Pythiaceae</taxon>
        <taxon>Globisporangium</taxon>
    </lineage>
</organism>